<keyword evidence="2" id="KW-0238">DNA-binding</keyword>
<dbReference type="PROSITE" id="PS51063">
    <property type="entry name" value="HTH_CRP_2"/>
    <property type="match status" value="1"/>
</dbReference>
<evidence type="ECO:0000313" key="7">
    <source>
        <dbReference type="Proteomes" id="UP000321954"/>
    </source>
</evidence>
<evidence type="ECO:0000256" key="1">
    <source>
        <dbReference type="ARBA" id="ARBA00023015"/>
    </source>
</evidence>
<sequence length="226" mass="25686">MLKPYCKLCNHKSEAANRLNECQLEKLNEHSSQAIFQTGEVLIRQDSPTNSIVFIKSGLVKIHTQGPNRERIMNISKAPSYLCLHSTFGDKINHFSATALEPTAVCFIESNVFTSLIQENGNFAYEVIQSMGRGELQNFHYLIDIAQKQNMGRVAHVLLYFAKQIYISNTFNLPLSRQELADLAGITRESISRILHKFHNEELIHIEGRKISLKNDRALKEISDKG</sequence>
<dbReference type="EMBL" id="CP042476">
    <property type="protein sequence ID" value="QED36643.1"/>
    <property type="molecule type" value="Genomic_DNA"/>
</dbReference>
<dbReference type="CDD" id="cd00038">
    <property type="entry name" value="CAP_ED"/>
    <property type="match status" value="1"/>
</dbReference>
<dbReference type="SMART" id="SM00100">
    <property type="entry name" value="cNMP"/>
    <property type="match status" value="1"/>
</dbReference>
<keyword evidence="1" id="KW-0805">Transcription regulation</keyword>
<dbReference type="PANTHER" id="PTHR24567">
    <property type="entry name" value="CRP FAMILY TRANSCRIPTIONAL REGULATORY PROTEIN"/>
    <property type="match status" value="1"/>
</dbReference>
<evidence type="ECO:0000256" key="3">
    <source>
        <dbReference type="ARBA" id="ARBA00023163"/>
    </source>
</evidence>
<dbReference type="PANTHER" id="PTHR24567:SF26">
    <property type="entry name" value="REGULATORY PROTEIN YEIL"/>
    <property type="match status" value="1"/>
</dbReference>
<organism evidence="6 7">
    <name type="scientific">Antarcticibacterium arcticum</name>
    <dbReference type="NCBI Taxonomy" id="2585771"/>
    <lineage>
        <taxon>Bacteria</taxon>
        <taxon>Pseudomonadati</taxon>
        <taxon>Bacteroidota</taxon>
        <taxon>Flavobacteriia</taxon>
        <taxon>Flavobacteriales</taxon>
        <taxon>Flavobacteriaceae</taxon>
        <taxon>Antarcticibacterium</taxon>
    </lineage>
</organism>
<dbReference type="Gene3D" id="2.60.120.10">
    <property type="entry name" value="Jelly Rolls"/>
    <property type="match status" value="1"/>
</dbReference>
<protein>
    <submittedName>
        <fullName evidence="6">Crp/Fnr family transcriptional regulator</fullName>
    </submittedName>
</protein>
<dbReference type="PRINTS" id="PR00034">
    <property type="entry name" value="HTHCRP"/>
</dbReference>
<keyword evidence="7" id="KW-1185">Reference proteome</keyword>
<dbReference type="InterPro" id="IPR014710">
    <property type="entry name" value="RmlC-like_jellyroll"/>
</dbReference>
<name>A0A5B8YJ44_9FLAO</name>
<evidence type="ECO:0000259" key="4">
    <source>
        <dbReference type="PROSITE" id="PS50042"/>
    </source>
</evidence>
<reference evidence="6 7" key="1">
    <citation type="submission" date="2019-08" db="EMBL/GenBank/DDBJ databases">
        <title>Antarcticibacterium arcticum sp. nov., a bacterium isolated from marine sediment of the Canadian Beaufort Sea.</title>
        <authorList>
            <person name="Lee Y.M."/>
            <person name="Baek K."/>
            <person name="Lee D.-H."/>
            <person name="Shin S.C."/>
            <person name="Jin Y.K."/>
            <person name="Park Y."/>
        </authorList>
    </citation>
    <scope>NUCLEOTIDE SEQUENCE [LARGE SCALE GENOMIC DNA]</scope>
    <source>
        <strain evidence="6 7">PAMC 28998</strain>
    </source>
</reference>
<dbReference type="Pfam" id="PF13545">
    <property type="entry name" value="HTH_Crp_2"/>
    <property type="match status" value="1"/>
</dbReference>
<dbReference type="GO" id="GO:0005829">
    <property type="term" value="C:cytosol"/>
    <property type="evidence" value="ECO:0007669"/>
    <property type="project" value="TreeGrafter"/>
</dbReference>
<dbReference type="InterPro" id="IPR018490">
    <property type="entry name" value="cNMP-bd_dom_sf"/>
</dbReference>
<proteinExistence type="predicted"/>
<dbReference type="Proteomes" id="UP000321954">
    <property type="component" value="Chromosome"/>
</dbReference>
<dbReference type="PROSITE" id="PS50042">
    <property type="entry name" value="CNMP_BINDING_3"/>
    <property type="match status" value="1"/>
</dbReference>
<feature type="domain" description="HTH crp-type" evidence="5">
    <location>
        <begin position="148"/>
        <end position="217"/>
    </location>
</feature>
<dbReference type="SUPFAM" id="SSF46785">
    <property type="entry name" value="Winged helix' DNA-binding domain"/>
    <property type="match status" value="1"/>
</dbReference>
<dbReference type="SMART" id="SM00419">
    <property type="entry name" value="HTH_CRP"/>
    <property type="match status" value="1"/>
</dbReference>
<evidence type="ECO:0000259" key="5">
    <source>
        <dbReference type="PROSITE" id="PS51063"/>
    </source>
</evidence>
<dbReference type="InterPro" id="IPR050397">
    <property type="entry name" value="Env_Response_Regulators"/>
</dbReference>
<dbReference type="Gene3D" id="1.10.10.10">
    <property type="entry name" value="Winged helix-like DNA-binding domain superfamily/Winged helix DNA-binding domain"/>
    <property type="match status" value="1"/>
</dbReference>
<dbReference type="AlphaFoldDB" id="A0A5B8YJ44"/>
<dbReference type="SUPFAM" id="SSF51206">
    <property type="entry name" value="cAMP-binding domain-like"/>
    <property type="match status" value="1"/>
</dbReference>
<dbReference type="InterPro" id="IPR000595">
    <property type="entry name" value="cNMP-bd_dom"/>
</dbReference>
<dbReference type="InterPro" id="IPR012318">
    <property type="entry name" value="HTH_CRP"/>
</dbReference>
<dbReference type="GO" id="GO:0003700">
    <property type="term" value="F:DNA-binding transcription factor activity"/>
    <property type="evidence" value="ECO:0007669"/>
    <property type="project" value="TreeGrafter"/>
</dbReference>
<evidence type="ECO:0000313" key="6">
    <source>
        <dbReference type="EMBL" id="QED36643.1"/>
    </source>
</evidence>
<gene>
    <name evidence="6" type="ORF">FK178_02465</name>
</gene>
<feature type="domain" description="Cyclic nucleotide-binding" evidence="4">
    <location>
        <begin position="15"/>
        <end position="134"/>
    </location>
</feature>
<dbReference type="Pfam" id="PF00027">
    <property type="entry name" value="cNMP_binding"/>
    <property type="match status" value="1"/>
</dbReference>
<dbReference type="CDD" id="cd00092">
    <property type="entry name" value="HTH_CRP"/>
    <property type="match status" value="1"/>
</dbReference>
<dbReference type="InterPro" id="IPR036388">
    <property type="entry name" value="WH-like_DNA-bd_sf"/>
</dbReference>
<dbReference type="InterPro" id="IPR036390">
    <property type="entry name" value="WH_DNA-bd_sf"/>
</dbReference>
<keyword evidence="3" id="KW-0804">Transcription</keyword>
<evidence type="ECO:0000256" key="2">
    <source>
        <dbReference type="ARBA" id="ARBA00023125"/>
    </source>
</evidence>
<accession>A0A5B8YJ44</accession>
<dbReference type="OrthoDB" id="9127033at2"/>
<dbReference type="KEGG" id="anp:FK178_02465"/>
<dbReference type="GO" id="GO:0003677">
    <property type="term" value="F:DNA binding"/>
    <property type="evidence" value="ECO:0007669"/>
    <property type="project" value="UniProtKB-KW"/>
</dbReference>